<dbReference type="PANTHER" id="PTHR45947:SF3">
    <property type="entry name" value="SULFOQUINOVOSYL TRANSFERASE SQD2"/>
    <property type="match status" value="1"/>
</dbReference>
<organism evidence="3 4">
    <name type="scientific">Candidatus Allocopromorpha excrementigallinarum</name>
    <dbReference type="NCBI Taxonomy" id="2840742"/>
    <lineage>
        <taxon>Bacteria</taxon>
        <taxon>Bacillati</taxon>
        <taxon>Bacillota</taxon>
        <taxon>Clostridia</taxon>
        <taxon>Eubacteriales</taxon>
        <taxon>Eubacteriaceae</taxon>
        <taxon>Eubacteriaceae incertae sedis</taxon>
        <taxon>Candidatus Allocopromorpha</taxon>
    </lineage>
</organism>
<evidence type="ECO:0000259" key="2">
    <source>
        <dbReference type="Pfam" id="PF13579"/>
    </source>
</evidence>
<dbReference type="InterPro" id="IPR050194">
    <property type="entry name" value="Glycosyltransferase_grp1"/>
</dbReference>
<evidence type="ECO:0000313" key="3">
    <source>
        <dbReference type="EMBL" id="HIU25477.1"/>
    </source>
</evidence>
<dbReference type="GO" id="GO:0016757">
    <property type="term" value="F:glycosyltransferase activity"/>
    <property type="evidence" value="ECO:0007669"/>
    <property type="project" value="InterPro"/>
</dbReference>
<gene>
    <name evidence="3" type="ORF">IAC50_03120</name>
</gene>
<dbReference type="Gene3D" id="3.40.50.2000">
    <property type="entry name" value="Glycogen Phosphorylase B"/>
    <property type="match status" value="2"/>
</dbReference>
<dbReference type="AlphaFoldDB" id="A0A9D1L6V0"/>
<dbReference type="InterPro" id="IPR001296">
    <property type="entry name" value="Glyco_trans_1"/>
</dbReference>
<reference evidence="3" key="2">
    <citation type="journal article" date="2021" name="PeerJ">
        <title>Extensive microbial diversity within the chicken gut microbiome revealed by metagenomics and culture.</title>
        <authorList>
            <person name="Gilroy R."/>
            <person name="Ravi A."/>
            <person name="Getino M."/>
            <person name="Pursley I."/>
            <person name="Horton D.L."/>
            <person name="Alikhan N.F."/>
            <person name="Baker D."/>
            <person name="Gharbi K."/>
            <person name="Hall N."/>
            <person name="Watson M."/>
            <person name="Adriaenssens E.M."/>
            <person name="Foster-Nyarko E."/>
            <person name="Jarju S."/>
            <person name="Secka A."/>
            <person name="Antonio M."/>
            <person name="Oren A."/>
            <person name="Chaudhuri R.R."/>
            <person name="La Ragione R."/>
            <person name="Hildebrand F."/>
            <person name="Pallen M.J."/>
        </authorList>
    </citation>
    <scope>NUCLEOTIDE SEQUENCE</scope>
    <source>
        <strain evidence="3">ChiHcec3-6078</strain>
    </source>
</reference>
<dbReference type="Proteomes" id="UP000824090">
    <property type="component" value="Unassembled WGS sequence"/>
</dbReference>
<dbReference type="PANTHER" id="PTHR45947">
    <property type="entry name" value="SULFOQUINOVOSYL TRANSFERASE SQD2"/>
    <property type="match status" value="1"/>
</dbReference>
<dbReference type="Pfam" id="PF13579">
    <property type="entry name" value="Glyco_trans_4_4"/>
    <property type="match status" value="1"/>
</dbReference>
<dbReference type="InterPro" id="IPR028098">
    <property type="entry name" value="Glyco_trans_4-like_N"/>
</dbReference>
<name>A0A9D1L6V0_9FIRM</name>
<proteinExistence type="predicted"/>
<comment type="caution">
    <text evidence="3">The sequence shown here is derived from an EMBL/GenBank/DDBJ whole genome shotgun (WGS) entry which is preliminary data.</text>
</comment>
<reference evidence="3" key="1">
    <citation type="submission" date="2020-10" db="EMBL/GenBank/DDBJ databases">
        <authorList>
            <person name="Gilroy R."/>
        </authorList>
    </citation>
    <scope>NUCLEOTIDE SEQUENCE</scope>
    <source>
        <strain evidence="3">ChiHcec3-6078</strain>
    </source>
</reference>
<feature type="domain" description="Glycosyltransferase subfamily 4-like N-terminal" evidence="2">
    <location>
        <begin position="22"/>
        <end position="174"/>
    </location>
</feature>
<evidence type="ECO:0000259" key="1">
    <source>
        <dbReference type="Pfam" id="PF00534"/>
    </source>
</evidence>
<sequence>MNILIITAVSGFLPGFETRNVEILKGMGYEVHYASNFHNPVYKFDMGELERLGVRCHHVPISKSPLSPDNFRALREIREIIKSFDIKCVHCHNPMGGVTGRLAGIGTKEKPYCIYTAHGFHFYRGGQVKSWLFFYPAERFLARFTDRLICINREDEEIARGFHLRKGGRVIRIPGTGVDTCRFSPDSQARAETRKELGLGEGDFLFLSAGELNENKNHETAIKALACTDRKEAVYIICGEGKKRRDLERLTESLGLSGRVKLPGYERKMEKYYRAADCFLFPSVREGLGMAALEAMACGLPLIAADNRGSREFAGKGVILCDPADTGQWASAMREVIQKESLRGIMGREARKRAEDFSREKSEKIMRLVYEEMDRAVRGRQIKEGTG</sequence>
<dbReference type="Pfam" id="PF00534">
    <property type="entry name" value="Glycos_transf_1"/>
    <property type="match status" value="1"/>
</dbReference>
<accession>A0A9D1L6V0</accession>
<protein>
    <submittedName>
        <fullName evidence="3">Glycosyltransferase family 4 protein</fullName>
    </submittedName>
</protein>
<dbReference type="EMBL" id="DVMP01000065">
    <property type="protein sequence ID" value="HIU25477.1"/>
    <property type="molecule type" value="Genomic_DNA"/>
</dbReference>
<evidence type="ECO:0000313" key="4">
    <source>
        <dbReference type="Proteomes" id="UP000824090"/>
    </source>
</evidence>
<dbReference type="SUPFAM" id="SSF53756">
    <property type="entry name" value="UDP-Glycosyltransferase/glycogen phosphorylase"/>
    <property type="match status" value="1"/>
</dbReference>
<dbReference type="CDD" id="cd03808">
    <property type="entry name" value="GT4_CapM-like"/>
    <property type="match status" value="1"/>
</dbReference>
<feature type="domain" description="Glycosyl transferase family 1" evidence="1">
    <location>
        <begin position="190"/>
        <end position="353"/>
    </location>
</feature>